<dbReference type="Proteomes" id="UP000478052">
    <property type="component" value="Unassembled WGS sequence"/>
</dbReference>
<dbReference type="EMBL" id="VUJU01003392">
    <property type="protein sequence ID" value="KAF0758047.1"/>
    <property type="molecule type" value="Genomic_DNA"/>
</dbReference>
<comment type="caution">
    <text evidence="1">The sequence shown here is derived from an EMBL/GenBank/DDBJ whole genome shotgun (WGS) entry which is preliminary data.</text>
</comment>
<accession>A0A6G0YL42</accession>
<reference evidence="1 2" key="1">
    <citation type="submission" date="2019-08" db="EMBL/GenBank/DDBJ databases">
        <title>Whole genome of Aphis craccivora.</title>
        <authorList>
            <person name="Voronova N.V."/>
            <person name="Shulinski R.S."/>
            <person name="Bandarenka Y.V."/>
            <person name="Zhorov D.G."/>
            <person name="Warner D."/>
        </authorList>
    </citation>
    <scope>NUCLEOTIDE SEQUENCE [LARGE SCALE GENOMIC DNA]</scope>
    <source>
        <strain evidence="1">180601</strain>
        <tissue evidence="1">Whole Body</tissue>
    </source>
</reference>
<evidence type="ECO:0000313" key="1">
    <source>
        <dbReference type="EMBL" id="KAF0758047.1"/>
    </source>
</evidence>
<keyword evidence="2" id="KW-1185">Reference proteome</keyword>
<organism evidence="1 2">
    <name type="scientific">Aphis craccivora</name>
    <name type="common">Cowpea aphid</name>
    <dbReference type="NCBI Taxonomy" id="307492"/>
    <lineage>
        <taxon>Eukaryota</taxon>
        <taxon>Metazoa</taxon>
        <taxon>Ecdysozoa</taxon>
        <taxon>Arthropoda</taxon>
        <taxon>Hexapoda</taxon>
        <taxon>Insecta</taxon>
        <taxon>Pterygota</taxon>
        <taxon>Neoptera</taxon>
        <taxon>Paraneoptera</taxon>
        <taxon>Hemiptera</taxon>
        <taxon>Sternorrhyncha</taxon>
        <taxon>Aphidomorpha</taxon>
        <taxon>Aphidoidea</taxon>
        <taxon>Aphididae</taxon>
        <taxon>Aphidini</taxon>
        <taxon>Aphis</taxon>
        <taxon>Aphis</taxon>
    </lineage>
</organism>
<protein>
    <submittedName>
        <fullName evidence="1">Uncharacterized protein</fullName>
    </submittedName>
</protein>
<name>A0A6G0YL42_APHCR</name>
<gene>
    <name evidence="1" type="ORF">FWK35_00036774</name>
</gene>
<sequence>VSSVSSLVILAKIGNTNK</sequence>
<proteinExistence type="predicted"/>
<evidence type="ECO:0000313" key="2">
    <source>
        <dbReference type="Proteomes" id="UP000478052"/>
    </source>
</evidence>
<feature type="non-terminal residue" evidence="1">
    <location>
        <position position="1"/>
    </location>
</feature>
<feature type="non-terminal residue" evidence="1">
    <location>
        <position position="18"/>
    </location>
</feature>
<dbReference type="AlphaFoldDB" id="A0A6G0YL42"/>